<dbReference type="Proteomes" id="UP000242141">
    <property type="component" value="Unassembled WGS sequence"/>
</dbReference>
<proteinExistence type="predicted"/>
<keyword evidence="1" id="KW-0472">Membrane</keyword>
<evidence type="ECO:0000313" key="3">
    <source>
        <dbReference type="Proteomes" id="UP000242141"/>
    </source>
</evidence>
<keyword evidence="1" id="KW-1133">Transmembrane helix</keyword>
<dbReference type="EMBL" id="CWGI01000001">
    <property type="protein sequence ID" value="CRX37278.1"/>
    <property type="molecule type" value="Genomic_DNA"/>
</dbReference>
<feature type="transmembrane region" description="Helical" evidence="1">
    <location>
        <begin position="21"/>
        <end position="42"/>
    </location>
</feature>
<evidence type="ECO:0000256" key="1">
    <source>
        <dbReference type="SAM" id="Phobius"/>
    </source>
</evidence>
<gene>
    <name evidence="2" type="ORF">HEPPS_05080</name>
</gene>
<name>A0A0G7ZNH3_9MOLU</name>
<keyword evidence="1" id="KW-0812">Transmembrane</keyword>
<accession>A0A0G7ZNH3</accession>
<reference evidence="3" key="1">
    <citation type="submission" date="2015-05" db="EMBL/GenBank/DDBJ databases">
        <authorList>
            <person name="Collingro A."/>
        </authorList>
    </citation>
    <scope>NUCLEOTIDE SEQUENCE [LARGE SCALE GENOMIC DNA]</scope>
    <source>
        <strain evidence="3">Ps</strain>
    </source>
</reference>
<sequence length="291" mass="33660">MNNKSEQKKKKSRLIKLNKKGIIIISIILIVLAVVISLSVYYGTKDYRPYPPHITIYQKTKKFDKDMEGIQKRINDQNNTEQEITGIVFLSRNGQNSNYALYNDNGKKDKDYSIKGGPFSEYLTNFDPISDFKWYGFMTSEDENIRVVIEDFIIDKDQDLDENNPDYDSKLNYEKVYFINDTNSASESIEDDDLDPYYFKVNSDDTLSLKGPNGSTTPDVGLANTITWMWFVNNPETNLEGDYIIAVNGDQFVYTETDDDGNETIEIRDFSEDFFKNIEVGIENNDFKFSE</sequence>
<organism evidence="2 3">
    <name type="scientific">Candidatus Hepatoplasma crinochetorum</name>
    <dbReference type="NCBI Taxonomy" id="295596"/>
    <lineage>
        <taxon>Bacteria</taxon>
        <taxon>Bacillati</taxon>
        <taxon>Mycoplasmatota</taxon>
        <taxon>Mollicutes</taxon>
        <taxon>Candidatus Hepatoplasmataceae</taxon>
        <taxon>Candidatus Hepatoplasma</taxon>
    </lineage>
</organism>
<dbReference type="AlphaFoldDB" id="A0A0G7ZNH3"/>
<keyword evidence="3" id="KW-1185">Reference proteome</keyword>
<protein>
    <submittedName>
        <fullName evidence="2">Uncharacterized protein</fullName>
    </submittedName>
</protein>
<evidence type="ECO:0000313" key="2">
    <source>
        <dbReference type="EMBL" id="CRX37278.1"/>
    </source>
</evidence>